<dbReference type="Gene3D" id="3.40.50.300">
    <property type="entry name" value="P-loop containing nucleotide triphosphate hydrolases"/>
    <property type="match status" value="1"/>
</dbReference>
<dbReference type="Proteomes" id="UP000248795">
    <property type="component" value="Unassembled WGS sequence"/>
</dbReference>
<feature type="binding site" evidence="10">
    <location>
        <begin position="191"/>
        <end position="195"/>
    </location>
    <ligand>
        <name>GTP</name>
        <dbReference type="ChEBI" id="CHEBI:37565"/>
    </ligand>
</feature>
<name>A0A2W2AP61_9HYPH</name>
<dbReference type="Gene3D" id="1.20.120.140">
    <property type="entry name" value="Signal recognition particle SRP54, nucleotide-binding domain"/>
    <property type="match status" value="1"/>
</dbReference>
<dbReference type="HAMAP" id="MF_00306">
    <property type="entry name" value="SRP54"/>
    <property type="match status" value="1"/>
</dbReference>
<dbReference type="InterPro" id="IPR004125">
    <property type="entry name" value="Signal_recog_particle_SRP54_M"/>
</dbReference>
<evidence type="ECO:0000256" key="6">
    <source>
        <dbReference type="ARBA" id="ARBA00023134"/>
    </source>
</evidence>
<evidence type="ECO:0000256" key="9">
    <source>
        <dbReference type="ARBA" id="ARBA00048027"/>
    </source>
</evidence>
<dbReference type="SMART" id="SM00382">
    <property type="entry name" value="AAA"/>
    <property type="match status" value="1"/>
</dbReference>
<dbReference type="InterPro" id="IPR004780">
    <property type="entry name" value="SRP"/>
</dbReference>
<dbReference type="GO" id="GO:0005886">
    <property type="term" value="C:plasma membrane"/>
    <property type="evidence" value="ECO:0007669"/>
    <property type="project" value="UniProtKB-SubCell"/>
</dbReference>
<keyword evidence="14" id="KW-1185">Reference proteome</keyword>
<evidence type="ECO:0000256" key="11">
    <source>
        <dbReference type="SAM" id="MobiDB-lite"/>
    </source>
</evidence>
<evidence type="ECO:0000313" key="14">
    <source>
        <dbReference type="Proteomes" id="UP000248795"/>
    </source>
</evidence>
<comment type="similarity">
    <text evidence="2 10">Belongs to the GTP-binding SRP family. SRP54 subfamily.</text>
</comment>
<evidence type="ECO:0000256" key="5">
    <source>
        <dbReference type="ARBA" id="ARBA00022884"/>
    </source>
</evidence>
<sequence>MFDTLSDRLSGILDKITGRGALSESDVEEALREVRRALLEADVALEVVKTFTDKVREKAVGAEIVKSVKPGQMVVKIVHDAMVETLGGGEASALNLRASPPVAILMVGLQGSGKTTTTAKIAKRLTEREKRRVLMASLDTRRPAAQEQLAILGRQVHVDTLPIVPGQQPVEIAKRAMSEARKGGYDVVMLDTAGRLSIDEELLAEAAAVRDIVKPNETLLVADALTGQDAVVLARNFDEKIGVSGIVLTRIDGDGRGGAALSMRQVTGKPIKLMGTGEKLDGLEDFHPERIAGRILGMGDVVSLVEKAALNIDQEKAKKIAERMKKGAFDLDDLSDQLKQLQKLGGMGGVMNMLPGMGKIKKQVEGMDLDNKLLKRQMAIISSMTPYERRNPKVMDAKRKKRVAAGSGTKVEEINRLLKMHIQMAGMMKQMGQGKGLFGKMMGKGAPDAAELEKMQAELANLDPNALPEDLKEMMKGGSLPSMPGLPGLGAGKLPGLGNLPGLGGGSPFKGLPGFGKKK</sequence>
<dbReference type="PROSITE" id="PS00300">
    <property type="entry name" value="SRP54"/>
    <property type="match status" value="1"/>
</dbReference>
<evidence type="ECO:0000256" key="3">
    <source>
        <dbReference type="ARBA" id="ARBA00022741"/>
    </source>
</evidence>
<dbReference type="SMART" id="SM00962">
    <property type="entry name" value="SRP54"/>
    <property type="match status" value="1"/>
</dbReference>
<dbReference type="InterPro" id="IPR013822">
    <property type="entry name" value="Signal_recog_particl_SRP54_hlx"/>
</dbReference>
<dbReference type="PANTHER" id="PTHR11564">
    <property type="entry name" value="SIGNAL RECOGNITION PARTICLE 54K PROTEIN SRP54"/>
    <property type="match status" value="1"/>
</dbReference>
<comment type="catalytic activity">
    <reaction evidence="9 10">
        <text>GTP + H2O = GDP + phosphate + H(+)</text>
        <dbReference type="Rhea" id="RHEA:19669"/>
        <dbReference type="ChEBI" id="CHEBI:15377"/>
        <dbReference type="ChEBI" id="CHEBI:15378"/>
        <dbReference type="ChEBI" id="CHEBI:37565"/>
        <dbReference type="ChEBI" id="CHEBI:43474"/>
        <dbReference type="ChEBI" id="CHEBI:58189"/>
        <dbReference type="EC" id="3.6.5.4"/>
    </reaction>
</comment>
<gene>
    <name evidence="10" type="primary">ffh</name>
    <name evidence="13" type="ORF">DK847_07575</name>
</gene>
<evidence type="ECO:0000259" key="12">
    <source>
        <dbReference type="PROSITE" id="PS00300"/>
    </source>
</evidence>
<evidence type="ECO:0000256" key="2">
    <source>
        <dbReference type="ARBA" id="ARBA00005450"/>
    </source>
</evidence>
<feature type="domain" description="SRP54-type proteins GTP-binding" evidence="12">
    <location>
        <begin position="270"/>
        <end position="283"/>
    </location>
</feature>
<dbReference type="InterPro" id="IPR042101">
    <property type="entry name" value="SRP54_N_sf"/>
</dbReference>
<feature type="binding site" evidence="10">
    <location>
        <begin position="108"/>
        <end position="115"/>
    </location>
    <ligand>
        <name>GTP</name>
        <dbReference type="ChEBI" id="CHEBI:37565"/>
    </ligand>
</feature>
<dbReference type="GO" id="GO:0006614">
    <property type="term" value="P:SRP-dependent cotranslational protein targeting to membrane"/>
    <property type="evidence" value="ECO:0007669"/>
    <property type="project" value="InterPro"/>
</dbReference>
<dbReference type="InterPro" id="IPR027417">
    <property type="entry name" value="P-loop_NTPase"/>
</dbReference>
<comment type="function">
    <text evidence="10">Involved in targeting and insertion of nascent membrane proteins into the cytoplasmic membrane. Binds to the hydrophobic signal sequence of the ribosome-nascent chain (RNC) as it emerges from the ribosomes. The SRP-RNC complex is then targeted to the cytoplasmic membrane where it interacts with the SRP receptor FtsY. Interaction with FtsY leads to the transfer of the RNC complex to the Sec translocase for insertion into the membrane, the hydrolysis of GTP by both Ffh and FtsY, and the dissociation of the SRP-FtsY complex into the individual components.</text>
</comment>
<dbReference type="GO" id="GO:0048500">
    <property type="term" value="C:signal recognition particle"/>
    <property type="evidence" value="ECO:0007669"/>
    <property type="project" value="UniProtKB-UniRule"/>
</dbReference>
<keyword evidence="5 10" id="KW-0694">RNA-binding</keyword>
<keyword evidence="7 10" id="KW-0733">Signal recognition particle</keyword>
<comment type="subunit">
    <text evidence="10">Part of the signal recognition particle protein translocation system, which is composed of SRP and FtsY. SRP is a ribonucleoprotein composed of Ffh and a 4.5S RNA molecule.</text>
</comment>
<dbReference type="EMBL" id="QKVK01000003">
    <property type="protein sequence ID" value="PZF77181.1"/>
    <property type="molecule type" value="Genomic_DNA"/>
</dbReference>
<evidence type="ECO:0000256" key="8">
    <source>
        <dbReference type="ARBA" id="ARBA00023274"/>
    </source>
</evidence>
<dbReference type="SUPFAM" id="SSF52540">
    <property type="entry name" value="P-loop containing nucleoside triphosphate hydrolases"/>
    <property type="match status" value="1"/>
</dbReference>
<keyword evidence="4 10" id="KW-0378">Hydrolase</keyword>
<feature type="binding site" evidence="10">
    <location>
        <begin position="249"/>
        <end position="252"/>
    </location>
    <ligand>
        <name>GTP</name>
        <dbReference type="ChEBI" id="CHEBI:37565"/>
    </ligand>
</feature>
<accession>A0A2W2AP61</accession>
<feature type="region of interest" description="Disordered" evidence="11">
    <location>
        <begin position="500"/>
        <end position="519"/>
    </location>
</feature>
<dbReference type="InterPro" id="IPR022941">
    <property type="entry name" value="SRP54"/>
</dbReference>
<dbReference type="NCBIfam" id="TIGR00959">
    <property type="entry name" value="ffh"/>
    <property type="match status" value="1"/>
</dbReference>
<dbReference type="SMART" id="SM00963">
    <property type="entry name" value="SRP54_N"/>
    <property type="match status" value="1"/>
</dbReference>
<comment type="domain">
    <text evidence="10">Composed of three domains: the N-terminal N domain, which is responsible for interactions with the ribosome, the central G domain, which binds GTP, and the C-terminal M domain, which binds the RNA and the signal sequence of the RNC.</text>
</comment>
<dbReference type="PANTHER" id="PTHR11564:SF5">
    <property type="entry name" value="SIGNAL RECOGNITION PARTICLE SUBUNIT SRP54"/>
    <property type="match status" value="1"/>
</dbReference>
<dbReference type="RefSeq" id="WP_111197444.1">
    <property type="nucleotide sequence ID" value="NZ_QKVK01000003.1"/>
</dbReference>
<evidence type="ECO:0000256" key="1">
    <source>
        <dbReference type="ARBA" id="ARBA00004515"/>
    </source>
</evidence>
<dbReference type="CDD" id="cd18539">
    <property type="entry name" value="SRP_G"/>
    <property type="match status" value="1"/>
</dbReference>
<proteinExistence type="inferred from homology"/>
<evidence type="ECO:0000313" key="13">
    <source>
        <dbReference type="EMBL" id="PZF77181.1"/>
    </source>
</evidence>
<dbReference type="SUPFAM" id="SSF47446">
    <property type="entry name" value="Signal peptide-binding domain"/>
    <property type="match status" value="1"/>
</dbReference>
<dbReference type="GO" id="GO:0008312">
    <property type="term" value="F:7S RNA binding"/>
    <property type="evidence" value="ECO:0007669"/>
    <property type="project" value="InterPro"/>
</dbReference>
<organism evidence="13 14">
    <name type="scientific">Aestuariivirga litoralis</name>
    <dbReference type="NCBI Taxonomy" id="2650924"/>
    <lineage>
        <taxon>Bacteria</taxon>
        <taxon>Pseudomonadati</taxon>
        <taxon>Pseudomonadota</taxon>
        <taxon>Alphaproteobacteria</taxon>
        <taxon>Hyphomicrobiales</taxon>
        <taxon>Aestuariivirgaceae</taxon>
        <taxon>Aestuariivirga</taxon>
    </lineage>
</organism>
<keyword evidence="8 10" id="KW-0687">Ribonucleoprotein</keyword>
<dbReference type="Gene3D" id="1.10.260.30">
    <property type="entry name" value="Signal recognition particle, SRP54 subunit, M-domain"/>
    <property type="match status" value="1"/>
</dbReference>
<keyword evidence="3 10" id="KW-0547">Nucleotide-binding</keyword>
<dbReference type="InterPro" id="IPR003593">
    <property type="entry name" value="AAA+_ATPase"/>
</dbReference>
<dbReference type="Pfam" id="PF02881">
    <property type="entry name" value="SRP54_N"/>
    <property type="match status" value="1"/>
</dbReference>
<dbReference type="AlphaFoldDB" id="A0A2W2AP61"/>
<evidence type="ECO:0000256" key="7">
    <source>
        <dbReference type="ARBA" id="ARBA00023135"/>
    </source>
</evidence>
<dbReference type="Pfam" id="PF02978">
    <property type="entry name" value="SRP_SPB"/>
    <property type="match status" value="1"/>
</dbReference>
<dbReference type="InterPro" id="IPR000897">
    <property type="entry name" value="SRP54_GTPase_dom"/>
</dbReference>
<comment type="caution">
    <text evidence="13">The sequence shown here is derived from an EMBL/GenBank/DDBJ whole genome shotgun (WGS) entry which is preliminary data.</text>
</comment>
<dbReference type="EC" id="3.6.5.4" evidence="10"/>
<dbReference type="InterPro" id="IPR036891">
    <property type="entry name" value="Signal_recog_part_SRP54_M_sf"/>
</dbReference>
<protein>
    <recommendedName>
        <fullName evidence="10">Signal recognition particle protein</fullName>
        <ecNumber evidence="10">3.6.5.4</ecNumber>
    </recommendedName>
    <alternativeName>
        <fullName evidence="10">Fifty-four homolog</fullName>
    </alternativeName>
</protein>
<dbReference type="Pfam" id="PF00448">
    <property type="entry name" value="SRP54"/>
    <property type="match status" value="1"/>
</dbReference>
<reference evidence="14" key="1">
    <citation type="submission" date="2018-06" db="EMBL/GenBank/DDBJ databases">
        <title>Aestuariibacter litoralis strain KCTC 52945T.</title>
        <authorList>
            <person name="Li X."/>
            <person name="Salam N."/>
            <person name="Li J.-L."/>
            <person name="Chen Y.-M."/>
            <person name="Yang Z.-W."/>
            <person name="Zhang L.-Y."/>
            <person name="Han M.-X."/>
            <person name="Xiao M."/>
            <person name="Li W.-J."/>
        </authorList>
    </citation>
    <scope>NUCLEOTIDE SEQUENCE [LARGE SCALE GENOMIC DNA]</scope>
    <source>
        <strain evidence="14">KCTC 52945</strain>
    </source>
</reference>
<evidence type="ECO:0000256" key="4">
    <source>
        <dbReference type="ARBA" id="ARBA00022801"/>
    </source>
</evidence>
<keyword evidence="6 10" id="KW-0342">GTP-binding</keyword>
<dbReference type="GO" id="GO:0005525">
    <property type="term" value="F:GTP binding"/>
    <property type="evidence" value="ECO:0007669"/>
    <property type="project" value="UniProtKB-UniRule"/>
</dbReference>
<dbReference type="GO" id="GO:0003924">
    <property type="term" value="F:GTPase activity"/>
    <property type="evidence" value="ECO:0007669"/>
    <property type="project" value="UniProtKB-UniRule"/>
</dbReference>
<evidence type="ECO:0000256" key="10">
    <source>
        <dbReference type="HAMAP-Rule" id="MF_00306"/>
    </source>
</evidence>
<comment type="subcellular location">
    <subcellularLocation>
        <location evidence="1">Cell inner membrane</location>
        <topology evidence="1">Peripheral membrane protein</topology>
        <orientation evidence="1">Cytoplasmic side</orientation>
    </subcellularLocation>
    <subcellularLocation>
        <location evidence="10">Cytoplasm</location>
    </subcellularLocation>
    <text evidence="10">The SRP-RNC complex is targeted to the cytoplasmic membrane.</text>
</comment>
<keyword evidence="10" id="KW-0963">Cytoplasm</keyword>